<keyword evidence="2" id="KW-1185">Reference proteome</keyword>
<protein>
    <submittedName>
        <fullName evidence="1">Uncharacterized protein</fullName>
    </submittedName>
</protein>
<accession>A0AA89C0A3</accession>
<name>A0AA89C0A3_PINIB</name>
<dbReference type="Proteomes" id="UP001186944">
    <property type="component" value="Unassembled WGS sequence"/>
</dbReference>
<evidence type="ECO:0000313" key="2">
    <source>
        <dbReference type="Proteomes" id="UP001186944"/>
    </source>
</evidence>
<evidence type="ECO:0000313" key="1">
    <source>
        <dbReference type="EMBL" id="KAK3094398.1"/>
    </source>
</evidence>
<sequence length="383" mass="43840">MADERNREIKIKLYTSIDNLKDFFYSLSLLKLVHCNGGLGLGVPFSSSFVAWDFLYADKDKSIAKVEAFTEVFIKGHTLLMDYIVLHKKPQEKWERTTLEKLLSFISNMEEAEKALKCDDTVKESVWMARFAVHYLSALSALGDFQFGKSTTEEKDHCPCPCNHPLIYTDTTIGNPKTWYGKLDVILGSFTSDRQEKKESPVAVAGIWDEVDDDNECTLDSPGGKCSSLGDHLSHVQSQAIVFSFYQRNRHQDLNFVPTLAVSRKHIQFHFYDSEKDMFLMSCELPLFREGDIHLNLCTVVATWLVVNYKALMTGATKEMEKEPKFGLHEYFGPVSLDYYKTGIKMAPLQPVEMRNTINLAKVQAQKRCLATEMNESKYQRRK</sequence>
<comment type="caution">
    <text evidence="1">The sequence shown here is derived from an EMBL/GenBank/DDBJ whole genome shotgun (WGS) entry which is preliminary data.</text>
</comment>
<organism evidence="1 2">
    <name type="scientific">Pinctada imbricata</name>
    <name type="common">Atlantic pearl-oyster</name>
    <name type="synonym">Pinctada martensii</name>
    <dbReference type="NCBI Taxonomy" id="66713"/>
    <lineage>
        <taxon>Eukaryota</taxon>
        <taxon>Metazoa</taxon>
        <taxon>Spiralia</taxon>
        <taxon>Lophotrochozoa</taxon>
        <taxon>Mollusca</taxon>
        <taxon>Bivalvia</taxon>
        <taxon>Autobranchia</taxon>
        <taxon>Pteriomorphia</taxon>
        <taxon>Pterioida</taxon>
        <taxon>Pterioidea</taxon>
        <taxon>Pteriidae</taxon>
        <taxon>Pinctada</taxon>
    </lineage>
</organism>
<dbReference type="EMBL" id="VSWD01000008">
    <property type="protein sequence ID" value="KAK3094398.1"/>
    <property type="molecule type" value="Genomic_DNA"/>
</dbReference>
<dbReference type="AlphaFoldDB" id="A0AA89C0A3"/>
<proteinExistence type="predicted"/>
<reference evidence="1" key="1">
    <citation type="submission" date="2019-08" db="EMBL/GenBank/DDBJ databases">
        <title>The improved chromosome-level genome for the pearl oyster Pinctada fucata martensii using PacBio sequencing and Hi-C.</title>
        <authorList>
            <person name="Zheng Z."/>
        </authorList>
    </citation>
    <scope>NUCLEOTIDE SEQUENCE</scope>
    <source>
        <strain evidence="1">ZZ-2019</strain>
        <tissue evidence="1">Adductor muscle</tissue>
    </source>
</reference>
<gene>
    <name evidence="1" type="ORF">FSP39_001248</name>
</gene>